<comment type="subcellular location">
    <subcellularLocation>
        <location evidence="2">Nucleus</location>
    </subcellularLocation>
</comment>
<evidence type="ECO:0000256" key="6">
    <source>
        <dbReference type="ARBA" id="ARBA00022771"/>
    </source>
</evidence>
<feature type="region of interest" description="Disordered" evidence="13">
    <location>
        <begin position="278"/>
        <end position="305"/>
    </location>
</feature>
<dbReference type="PROSITE" id="PS00028">
    <property type="entry name" value="ZINC_FINGER_C2H2_1"/>
    <property type="match status" value="2"/>
</dbReference>
<dbReference type="SUPFAM" id="SSF57667">
    <property type="entry name" value="beta-beta-alpha zinc fingers"/>
    <property type="match status" value="2"/>
</dbReference>
<evidence type="ECO:0000256" key="10">
    <source>
        <dbReference type="ARBA" id="ARBA00023163"/>
    </source>
</evidence>
<evidence type="ECO:0000256" key="5">
    <source>
        <dbReference type="ARBA" id="ARBA00022737"/>
    </source>
</evidence>
<name>A0A7J6D1R3_9TELE</name>
<dbReference type="FunFam" id="3.30.160.60:FF:000226">
    <property type="entry name" value="Zinc finger protein 236 variant"/>
    <property type="match status" value="1"/>
</dbReference>
<evidence type="ECO:0000313" key="15">
    <source>
        <dbReference type="EMBL" id="KAF4113114.1"/>
    </source>
</evidence>
<feature type="domain" description="C2H2-type" evidence="14">
    <location>
        <begin position="371"/>
        <end position="392"/>
    </location>
</feature>
<keyword evidence="7" id="KW-0862">Zinc</keyword>
<evidence type="ECO:0000256" key="9">
    <source>
        <dbReference type="ARBA" id="ARBA00023125"/>
    </source>
</evidence>
<evidence type="ECO:0000256" key="13">
    <source>
        <dbReference type="SAM" id="MobiDB-lite"/>
    </source>
</evidence>
<evidence type="ECO:0000256" key="2">
    <source>
        <dbReference type="ARBA" id="ARBA00004123"/>
    </source>
</evidence>
<sequence>MEVNVGPANPAVIADVSFSFQDELTATLQNALGVAVEIAVVEITRLLDRALRDVQGKIQEALQDNNALKFRLQTAETQLSNVCGRLNQQPQRLEDFNVSSQLVTTPINCSRVQRGGPQLNTLNNVRQQTEPAVDSEHVYEVCGPKETNAFQRGSVCGNPHGGACAQASNSLEESTSYRLHETNDIKNEQHSMTKTEQGCAGTVTNVLSEESSLEVAVKVEKEEGYGEPIPVTLSVVEEPNSDRLSLAQSQLLEDWRPEPLQSESCQTNMHCQSTNQSLDFLSSSSSGQQSHFPKLHNNNYNGPEHHAFPPSRRLYRCGLCERDFNRKQHLKIHQRIHTGERPYTCSICSARFRHALTLKRHSRIHTGEKPYVCDQCGKKFRNDGGLKFHQCS</sequence>
<dbReference type="PROSITE" id="PS50157">
    <property type="entry name" value="ZINC_FINGER_C2H2_2"/>
    <property type="match status" value="3"/>
</dbReference>
<dbReference type="InterPro" id="IPR013087">
    <property type="entry name" value="Znf_C2H2_type"/>
</dbReference>
<dbReference type="InterPro" id="IPR036236">
    <property type="entry name" value="Znf_C2H2_sf"/>
</dbReference>
<gene>
    <name evidence="15" type="ORF">G5714_005659</name>
</gene>
<comment type="function">
    <text evidence="1">May be involved in transcriptional regulation.</text>
</comment>
<dbReference type="PANTHER" id="PTHR16515:SF58">
    <property type="entry name" value="ZINC FINGER PROTEIN 22"/>
    <property type="match status" value="1"/>
</dbReference>
<reference evidence="15 16" key="1">
    <citation type="submission" date="2020-04" db="EMBL/GenBank/DDBJ databases">
        <title>Chromosome-level genome assembly of a cyprinid fish Onychostoma macrolepis by integration of Nanopore Sequencing, Bionano and Hi-C technology.</title>
        <authorList>
            <person name="Wang D."/>
        </authorList>
    </citation>
    <scope>NUCLEOTIDE SEQUENCE [LARGE SCALE GENOMIC DNA]</scope>
    <source>
        <strain evidence="15">SWU-2019</strain>
        <tissue evidence="15">Muscle</tissue>
    </source>
</reference>
<dbReference type="GO" id="GO:0008270">
    <property type="term" value="F:zinc ion binding"/>
    <property type="evidence" value="ECO:0007669"/>
    <property type="project" value="UniProtKB-KW"/>
</dbReference>
<dbReference type="FunFam" id="3.30.160.60:FF:000624">
    <property type="entry name" value="zinc finger protein 697"/>
    <property type="match status" value="1"/>
</dbReference>
<comment type="caution">
    <text evidence="15">The sequence shown here is derived from an EMBL/GenBank/DDBJ whole genome shotgun (WGS) entry which is preliminary data.</text>
</comment>
<dbReference type="EMBL" id="JAAMOB010000005">
    <property type="protein sequence ID" value="KAF4113114.1"/>
    <property type="molecule type" value="Genomic_DNA"/>
</dbReference>
<accession>A0A7J6D1R3</accession>
<dbReference type="GO" id="GO:0003677">
    <property type="term" value="F:DNA binding"/>
    <property type="evidence" value="ECO:0007669"/>
    <property type="project" value="UniProtKB-KW"/>
</dbReference>
<evidence type="ECO:0000313" key="16">
    <source>
        <dbReference type="Proteomes" id="UP000579812"/>
    </source>
</evidence>
<organism evidence="15 16">
    <name type="scientific">Onychostoma macrolepis</name>
    <dbReference type="NCBI Taxonomy" id="369639"/>
    <lineage>
        <taxon>Eukaryota</taxon>
        <taxon>Metazoa</taxon>
        <taxon>Chordata</taxon>
        <taxon>Craniata</taxon>
        <taxon>Vertebrata</taxon>
        <taxon>Euteleostomi</taxon>
        <taxon>Actinopterygii</taxon>
        <taxon>Neopterygii</taxon>
        <taxon>Teleostei</taxon>
        <taxon>Ostariophysi</taxon>
        <taxon>Cypriniformes</taxon>
        <taxon>Cyprinidae</taxon>
        <taxon>Acrossocheilinae</taxon>
        <taxon>Onychostoma</taxon>
    </lineage>
</organism>
<dbReference type="OrthoDB" id="3437960at2759"/>
<evidence type="ECO:0000256" key="7">
    <source>
        <dbReference type="ARBA" id="ARBA00022833"/>
    </source>
</evidence>
<dbReference type="PANTHER" id="PTHR16515">
    <property type="entry name" value="PR DOMAIN ZINC FINGER PROTEIN"/>
    <property type="match status" value="1"/>
</dbReference>
<dbReference type="FunFam" id="3.30.160.60:FF:001290">
    <property type="entry name" value="Zinc finger 45-like"/>
    <property type="match status" value="1"/>
</dbReference>
<comment type="similarity">
    <text evidence="3">Belongs to the krueppel C2H2-type zinc-finger protein family.</text>
</comment>
<evidence type="ECO:0000259" key="14">
    <source>
        <dbReference type="PROSITE" id="PS50157"/>
    </source>
</evidence>
<keyword evidence="6 12" id="KW-0863">Zinc-finger</keyword>
<protein>
    <recommendedName>
        <fullName evidence="14">C2H2-type domain-containing protein</fullName>
    </recommendedName>
</protein>
<dbReference type="Proteomes" id="UP000579812">
    <property type="component" value="Unassembled WGS sequence"/>
</dbReference>
<feature type="compositionally biased region" description="Low complexity" evidence="13">
    <location>
        <begin position="278"/>
        <end position="290"/>
    </location>
</feature>
<keyword evidence="9" id="KW-0238">DNA-binding</keyword>
<dbReference type="Gene3D" id="3.30.160.60">
    <property type="entry name" value="Classic Zinc Finger"/>
    <property type="match status" value="3"/>
</dbReference>
<feature type="domain" description="C2H2-type" evidence="14">
    <location>
        <begin position="315"/>
        <end position="342"/>
    </location>
</feature>
<dbReference type="Pfam" id="PF00096">
    <property type="entry name" value="zf-C2H2"/>
    <property type="match status" value="2"/>
</dbReference>
<dbReference type="SMART" id="SM00355">
    <property type="entry name" value="ZnF_C2H2"/>
    <property type="match status" value="3"/>
</dbReference>
<proteinExistence type="inferred from homology"/>
<keyword evidence="8" id="KW-0805">Transcription regulation</keyword>
<keyword evidence="5" id="KW-0677">Repeat</keyword>
<keyword evidence="11" id="KW-0539">Nucleus</keyword>
<evidence type="ECO:0000256" key="4">
    <source>
        <dbReference type="ARBA" id="ARBA00022723"/>
    </source>
</evidence>
<dbReference type="GO" id="GO:0010468">
    <property type="term" value="P:regulation of gene expression"/>
    <property type="evidence" value="ECO:0007669"/>
    <property type="project" value="TreeGrafter"/>
</dbReference>
<evidence type="ECO:0000256" key="12">
    <source>
        <dbReference type="PROSITE-ProRule" id="PRU00042"/>
    </source>
</evidence>
<keyword evidence="4" id="KW-0479">Metal-binding</keyword>
<evidence type="ECO:0000256" key="8">
    <source>
        <dbReference type="ARBA" id="ARBA00023015"/>
    </source>
</evidence>
<keyword evidence="10" id="KW-0804">Transcription</keyword>
<keyword evidence="16" id="KW-1185">Reference proteome</keyword>
<dbReference type="InterPro" id="IPR050331">
    <property type="entry name" value="Zinc_finger"/>
</dbReference>
<feature type="domain" description="C2H2-type" evidence="14">
    <location>
        <begin position="343"/>
        <end position="370"/>
    </location>
</feature>
<evidence type="ECO:0000256" key="1">
    <source>
        <dbReference type="ARBA" id="ARBA00003767"/>
    </source>
</evidence>
<dbReference type="GO" id="GO:0005634">
    <property type="term" value="C:nucleus"/>
    <property type="evidence" value="ECO:0007669"/>
    <property type="project" value="UniProtKB-SubCell"/>
</dbReference>
<evidence type="ECO:0000256" key="11">
    <source>
        <dbReference type="ARBA" id="ARBA00023242"/>
    </source>
</evidence>
<dbReference type="AlphaFoldDB" id="A0A7J6D1R3"/>
<evidence type="ECO:0000256" key="3">
    <source>
        <dbReference type="ARBA" id="ARBA00006991"/>
    </source>
</evidence>